<evidence type="ECO:0000313" key="3">
    <source>
        <dbReference type="Proteomes" id="UP000231693"/>
    </source>
</evidence>
<comment type="caution">
    <text evidence="2">The sequence shown here is derived from an EMBL/GenBank/DDBJ whole genome shotgun (WGS) entry which is preliminary data.</text>
</comment>
<evidence type="ECO:0000256" key="1">
    <source>
        <dbReference type="ARBA" id="ARBA00023121"/>
    </source>
</evidence>
<dbReference type="Gene3D" id="3.40.50.10170">
    <property type="match status" value="1"/>
</dbReference>
<dbReference type="GO" id="GO:0008289">
    <property type="term" value="F:lipid binding"/>
    <property type="evidence" value="ECO:0007669"/>
    <property type="project" value="UniProtKB-KW"/>
</dbReference>
<dbReference type="InterPro" id="IPR003797">
    <property type="entry name" value="DegV"/>
</dbReference>
<protein>
    <submittedName>
        <fullName evidence="2">DegV family protein with EDD domain</fullName>
    </submittedName>
</protein>
<sequence length="280" mass="28511">MTDSTASLPAHLPDGIDPEGLRVVPLHVLVGEDSFLEGVEMSDEDLALRLRAGARVTTSQPSPAAFAAAYAAAARAGAGSVVSVHLSGALSGTVHAAALAASRAPVPVRVLDSRTVGMGLGFAALAAARAAQDGAPLEEVARRAIAVADSSRAVFMVESLDHLRRGGRLSATAAAIGTALGVRPLLSVRDGSIVVVQKVRTRVAAVDRMIDVAVEAAGRRRSPVLAVHHLGDPGLAEDVAWRLRSRVDVPTLTSPVSAVVGAHVGEGVLAVIVADDDAGR</sequence>
<dbReference type="Proteomes" id="UP000231693">
    <property type="component" value="Unassembled WGS sequence"/>
</dbReference>
<dbReference type="InterPro" id="IPR050270">
    <property type="entry name" value="DegV_domain_contain"/>
</dbReference>
<keyword evidence="3" id="KW-1185">Reference proteome</keyword>
<dbReference type="PANTHER" id="PTHR33434">
    <property type="entry name" value="DEGV DOMAIN-CONTAINING PROTEIN DR_1986-RELATED"/>
    <property type="match status" value="1"/>
</dbReference>
<name>A0A2M9CPT1_9CELL</name>
<gene>
    <name evidence="2" type="ORF">CLV28_1396</name>
</gene>
<organism evidence="2 3">
    <name type="scientific">Sediminihabitans luteus</name>
    <dbReference type="NCBI Taxonomy" id="1138585"/>
    <lineage>
        <taxon>Bacteria</taxon>
        <taxon>Bacillati</taxon>
        <taxon>Actinomycetota</taxon>
        <taxon>Actinomycetes</taxon>
        <taxon>Micrococcales</taxon>
        <taxon>Cellulomonadaceae</taxon>
        <taxon>Sediminihabitans</taxon>
    </lineage>
</organism>
<accession>A0A2M9CPT1</accession>
<dbReference type="AlphaFoldDB" id="A0A2M9CPT1"/>
<dbReference type="PROSITE" id="PS51482">
    <property type="entry name" value="DEGV"/>
    <property type="match status" value="1"/>
</dbReference>
<dbReference type="InterPro" id="IPR043168">
    <property type="entry name" value="DegV_C"/>
</dbReference>
<proteinExistence type="predicted"/>
<dbReference type="Pfam" id="PF02645">
    <property type="entry name" value="DegV"/>
    <property type="match status" value="1"/>
</dbReference>
<dbReference type="EMBL" id="PGFE01000002">
    <property type="protein sequence ID" value="PJJ73912.1"/>
    <property type="molecule type" value="Genomic_DNA"/>
</dbReference>
<dbReference type="PANTHER" id="PTHR33434:SF2">
    <property type="entry name" value="FATTY ACID-BINDING PROTEIN TM_1468"/>
    <property type="match status" value="1"/>
</dbReference>
<dbReference type="NCBIfam" id="TIGR00762">
    <property type="entry name" value="DegV"/>
    <property type="match status" value="1"/>
</dbReference>
<dbReference type="RefSeq" id="WP_239073095.1">
    <property type="nucleotide sequence ID" value="NZ_BOOX01000002.1"/>
</dbReference>
<keyword evidence="1" id="KW-0446">Lipid-binding</keyword>
<reference evidence="2 3" key="1">
    <citation type="submission" date="2017-11" db="EMBL/GenBank/DDBJ databases">
        <title>Genomic Encyclopedia of Archaeal and Bacterial Type Strains, Phase II (KMG-II): From Individual Species to Whole Genera.</title>
        <authorList>
            <person name="Goeker M."/>
        </authorList>
    </citation>
    <scope>NUCLEOTIDE SEQUENCE [LARGE SCALE GENOMIC DNA]</scope>
    <source>
        <strain evidence="2 3">DSM 25478</strain>
    </source>
</reference>
<evidence type="ECO:0000313" key="2">
    <source>
        <dbReference type="EMBL" id="PJJ73912.1"/>
    </source>
</evidence>
<dbReference type="Gene3D" id="3.30.1180.10">
    <property type="match status" value="1"/>
</dbReference>
<dbReference type="SUPFAM" id="SSF82549">
    <property type="entry name" value="DAK1/DegV-like"/>
    <property type="match status" value="1"/>
</dbReference>